<name>G3I081_CRIGR</name>
<feature type="chain" id="PRO_5003444650" evidence="1">
    <location>
        <begin position="19"/>
        <end position="62"/>
    </location>
</feature>
<evidence type="ECO:0000313" key="3">
    <source>
        <dbReference type="Proteomes" id="UP000001075"/>
    </source>
</evidence>
<dbReference type="GlyGen" id="G3I081">
    <property type="glycosylation" value="1 site"/>
</dbReference>
<reference evidence="3" key="1">
    <citation type="journal article" date="2011" name="Nat. Biotechnol.">
        <title>The genomic sequence of the Chinese hamster ovary (CHO)-K1 cell line.</title>
        <authorList>
            <person name="Xu X."/>
            <person name="Nagarajan H."/>
            <person name="Lewis N.E."/>
            <person name="Pan S."/>
            <person name="Cai Z."/>
            <person name="Liu X."/>
            <person name="Chen W."/>
            <person name="Xie M."/>
            <person name="Wang W."/>
            <person name="Hammond S."/>
            <person name="Andersen M.R."/>
            <person name="Neff N."/>
            <person name="Passarelli B."/>
            <person name="Koh W."/>
            <person name="Fan H.C."/>
            <person name="Wang J."/>
            <person name="Gui Y."/>
            <person name="Lee K.H."/>
            <person name="Betenbaugh M.J."/>
            <person name="Quake S.R."/>
            <person name="Famili I."/>
            <person name="Palsson B.O."/>
            <person name="Wang J."/>
        </authorList>
    </citation>
    <scope>NUCLEOTIDE SEQUENCE [LARGE SCALE GENOMIC DNA]</scope>
    <source>
        <strain evidence="3">CHO K1 cell line</strain>
    </source>
</reference>
<keyword evidence="1" id="KW-0732">Signal</keyword>
<protein>
    <submittedName>
        <fullName evidence="2">Uncharacterized protein</fullName>
    </submittedName>
</protein>
<dbReference type="EMBL" id="JH001000">
    <property type="protein sequence ID" value="EGW05371.1"/>
    <property type="molecule type" value="Genomic_DNA"/>
</dbReference>
<dbReference type="AlphaFoldDB" id="G3I081"/>
<dbReference type="InParanoid" id="G3I081"/>
<gene>
    <name evidence="2" type="ORF">I79_016758</name>
</gene>
<sequence>MLNTLLIASIITSKMASGIPCHHTTIIPDTEPHNQSLGLSADLFPGDPTPSWSSYLFYCTIL</sequence>
<dbReference type="Proteomes" id="UP000001075">
    <property type="component" value="Unassembled WGS sequence"/>
</dbReference>
<organism evidence="2 3">
    <name type="scientific">Cricetulus griseus</name>
    <name type="common">Chinese hamster</name>
    <name type="synonym">Cricetulus barabensis griseus</name>
    <dbReference type="NCBI Taxonomy" id="10029"/>
    <lineage>
        <taxon>Eukaryota</taxon>
        <taxon>Metazoa</taxon>
        <taxon>Chordata</taxon>
        <taxon>Craniata</taxon>
        <taxon>Vertebrata</taxon>
        <taxon>Euteleostomi</taxon>
        <taxon>Mammalia</taxon>
        <taxon>Eutheria</taxon>
        <taxon>Euarchontoglires</taxon>
        <taxon>Glires</taxon>
        <taxon>Rodentia</taxon>
        <taxon>Myomorpha</taxon>
        <taxon>Muroidea</taxon>
        <taxon>Cricetidae</taxon>
        <taxon>Cricetinae</taxon>
        <taxon>Cricetulus</taxon>
    </lineage>
</organism>
<proteinExistence type="predicted"/>
<accession>G3I081</accession>
<evidence type="ECO:0000313" key="2">
    <source>
        <dbReference type="EMBL" id="EGW05371.1"/>
    </source>
</evidence>
<feature type="signal peptide" evidence="1">
    <location>
        <begin position="1"/>
        <end position="18"/>
    </location>
</feature>
<evidence type="ECO:0000256" key="1">
    <source>
        <dbReference type="SAM" id="SignalP"/>
    </source>
</evidence>